<organism evidence="2 3">
    <name type="scientific">Agromyces seonyuensis</name>
    <dbReference type="NCBI Taxonomy" id="2662446"/>
    <lineage>
        <taxon>Bacteria</taxon>
        <taxon>Bacillati</taxon>
        <taxon>Actinomycetota</taxon>
        <taxon>Actinomycetes</taxon>
        <taxon>Micrococcales</taxon>
        <taxon>Microbacteriaceae</taxon>
        <taxon>Agromyces</taxon>
    </lineage>
</organism>
<gene>
    <name evidence="2" type="ORF">GB864_03000</name>
</gene>
<dbReference type="PANTHER" id="PTHR42659">
    <property type="entry name" value="XANTHINE DEHYDROGENASE SUBUNIT C-RELATED"/>
    <property type="match status" value="1"/>
</dbReference>
<dbReference type="InterPro" id="IPR002346">
    <property type="entry name" value="Mopterin_DH_FAD-bd"/>
</dbReference>
<evidence type="ECO:0000259" key="1">
    <source>
        <dbReference type="PROSITE" id="PS51387"/>
    </source>
</evidence>
<dbReference type="InterPro" id="IPR016169">
    <property type="entry name" value="FAD-bd_PCMH_sub2"/>
</dbReference>
<dbReference type="GO" id="GO:0071949">
    <property type="term" value="F:FAD binding"/>
    <property type="evidence" value="ECO:0007669"/>
    <property type="project" value="InterPro"/>
</dbReference>
<sequence length="281" mass="28923">MDLTAVDSLRIARTPGDLVLAPGEAWLAGGSWLFSEPQPETTGLVDLMGLGWTPVEELPGGGLRVAATCTIAELSAAAPSLARAAAPLLEACCRALLGSFKVWNVATVGGNLANSLPAGPMISLGVALDGELDVWGPDDAERRIPVADFVTGVNANVLAPGEVIRALDIPAHALDARPAMRKTSLLAIGRSSALVTGRLDADGATTIGVTAATSRPEVLRFAALPDADVLEAALDGIGTWFDDPHGTADWREGITRVLAREVVAELGDPDAAFVDGTAVRP</sequence>
<evidence type="ECO:0000313" key="3">
    <source>
        <dbReference type="Proteomes" id="UP000438182"/>
    </source>
</evidence>
<feature type="domain" description="FAD-binding PCMH-type" evidence="1">
    <location>
        <begin position="1"/>
        <end position="174"/>
    </location>
</feature>
<dbReference type="RefSeq" id="WP_160422870.1">
    <property type="nucleotide sequence ID" value="NZ_WSTA01000007.1"/>
</dbReference>
<protein>
    <submittedName>
        <fullName evidence="2">FAD-binding molybdopterin dehydrogenase</fullName>
    </submittedName>
</protein>
<proteinExistence type="predicted"/>
<evidence type="ECO:0000313" key="2">
    <source>
        <dbReference type="EMBL" id="MWB97526.1"/>
    </source>
</evidence>
<keyword evidence="3" id="KW-1185">Reference proteome</keyword>
<accession>A0A6I4NSU4</accession>
<dbReference type="Pfam" id="PF00941">
    <property type="entry name" value="FAD_binding_5"/>
    <property type="match status" value="1"/>
</dbReference>
<dbReference type="InterPro" id="IPR051312">
    <property type="entry name" value="Diverse_Substr_Oxidored"/>
</dbReference>
<dbReference type="InterPro" id="IPR036318">
    <property type="entry name" value="FAD-bd_PCMH-like_sf"/>
</dbReference>
<name>A0A6I4NSU4_9MICO</name>
<dbReference type="GO" id="GO:0016491">
    <property type="term" value="F:oxidoreductase activity"/>
    <property type="evidence" value="ECO:0007669"/>
    <property type="project" value="InterPro"/>
</dbReference>
<dbReference type="Proteomes" id="UP000438182">
    <property type="component" value="Unassembled WGS sequence"/>
</dbReference>
<dbReference type="AlphaFoldDB" id="A0A6I4NSU4"/>
<comment type="caution">
    <text evidence="2">The sequence shown here is derived from an EMBL/GenBank/DDBJ whole genome shotgun (WGS) entry which is preliminary data.</text>
</comment>
<dbReference type="SUPFAM" id="SSF56176">
    <property type="entry name" value="FAD-binding/transporter-associated domain-like"/>
    <property type="match status" value="1"/>
</dbReference>
<reference evidence="2 3" key="1">
    <citation type="submission" date="2019-12" db="EMBL/GenBank/DDBJ databases">
        <authorList>
            <person name="Kim Y.S."/>
        </authorList>
    </citation>
    <scope>NUCLEOTIDE SEQUENCE [LARGE SCALE GENOMIC DNA]</scope>
    <source>
        <strain evidence="2 3">MMS17-SY077</strain>
    </source>
</reference>
<dbReference type="InterPro" id="IPR016166">
    <property type="entry name" value="FAD-bd_PCMH"/>
</dbReference>
<dbReference type="PROSITE" id="PS51387">
    <property type="entry name" value="FAD_PCMH"/>
    <property type="match status" value="1"/>
</dbReference>
<dbReference type="EMBL" id="WSTA01000007">
    <property type="protein sequence ID" value="MWB97526.1"/>
    <property type="molecule type" value="Genomic_DNA"/>
</dbReference>
<dbReference type="PANTHER" id="PTHR42659:SF9">
    <property type="entry name" value="XANTHINE DEHYDROGENASE FAD-BINDING SUBUNIT XDHB-RELATED"/>
    <property type="match status" value="1"/>
</dbReference>
<dbReference type="Gene3D" id="3.30.465.10">
    <property type="match status" value="1"/>
</dbReference>